<accession>A0A942ULH3</accession>
<dbReference type="SMART" id="SM00260">
    <property type="entry name" value="CheW"/>
    <property type="match status" value="1"/>
</dbReference>
<dbReference type="SUPFAM" id="SSF50341">
    <property type="entry name" value="CheW-like"/>
    <property type="match status" value="1"/>
</dbReference>
<dbReference type="Gene3D" id="2.40.50.180">
    <property type="entry name" value="CheA-289, Domain 4"/>
    <property type="match status" value="1"/>
</dbReference>
<dbReference type="PROSITE" id="PS50851">
    <property type="entry name" value="CHEW"/>
    <property type="match status" value="1"/>
</dbReference>
<dbReference type="EMBL" id="JAGYPN010000001">
    <property type="protein sequence ID" value="MBS4221447.1"/>
    <property type="molecule type" value="Genomic_DNA"/>
</dbReference>
<proteinExistence type="predicted"/>
<dbReference type="InterPro" id="IPR002545">
    <property type="entry name" value="CheW-lke_dom"/>
</dbReference>
<comment type="caution">
    <text evidence="2">The sequence shown here is derived from an EMBL/GenBank/DDBJ whole genome shotgun (WGS) entry which is preliminary data.</text>
</comment>
<feature type="domain" description="CheW-like" evidence="1">
    <location>
        <begin position="15"/>
        <end position="156"/>
    </location>
</feature>
<sequence length="156" mass="17717">MDKSSGVLSDSSTKELEIIEFEMNKNKFGINVVKVREIIQPLPITPIPHAHRTILGIIQLRGEVLPVISLEQALNLSPVENCDLTNEKFIVAELNDQKVVFHVHHVTQIHRIPLDMVEKPSELYAVDRSQIIGVIKQAEEIILLIDFEKIIKDINQ</sequence>
<protein>
    <submittedName>
        <fullName evidence="2">Purine-binding chemotaxis protein CheW</fullName>
    </submittedName>
</protein>
<keyword evidence="3" id="KW-1185">Reference proteome</keyword>
<dbReference type="AlphaFoldDB" id="A0A942ULH3"/>
<dbReference type="InterPro" id="IPR036061">
    <property type="entry name" value="CheW-like_dom_sf"/>
</dbReference>
<dbReference type="RefSeq" id="WP_213096466.1">
    <property type="nucleotide sequence ID" value="NZ_JAGYPH010000001.1"/>
</dbReference>
<evidence type="ECO:0000259" key="1">
    <source>
        <dbReference type="PROSITE" id="PS50851"/>
    </source>
</evidence>
<dbReference type="Pfam" id="PF01584">
    <property type="entry name" value="CheW"/>
    <property type="match status" value="1"/>
</dbReference>
<organism evidence="2 3">
    <name type="scientific">Lederbergia citrea</name>
    <dbReference type="NCBI Taxonomy" id="2833581"/>
    <lineage>
        <taxon>Bacteria</taxon>
        <taxon>Bacillati</taxon>
        <taxon>Bacillota</taxon>
        <taxon>Bacilli</taxon>
        <taxon>Bacillales</taxon>
        <taxon>Bacillaceae</taxon>
        <taxon>Lederbergia</taxon>
    </lineage>
</organism>
<dbReference type="Proteomes" id="UP000676456">
    <property type="component" value="Unassembled WGS sequence"/>
</dbReference>
<dbReference type="GO" id="GO:0006935">
    <property type="term" value="P:chemotaxis"/>
    <property type="evidence" value="ECO:0007669"/>
    <property type="project" value="InterPro"/>
</dbReference>
<evidence type="ECO:0000313" key="3">
    <source>
        <dbReference type="Proteomes" id="UP000676456"/>
    </source>
</evidence>
<dbReference type="GO" id="GO:0007165">
    <property type="term" value="P:signal transduction"/>
    <property type="evidence" value="ECO:0007669"/>
    <property type="project" value="InterPro"/>
</dbReference>
<dbReference type="PANTHER" id="PTHR47233:SF3">
    <property type="entry name" value="CHEMOTAXIS PROTEIN CHEV"/>
    <property type="match status" value="1"/>
</dbReference>
<gene>
    <name evidence="2" type="ORF">KHA91_01585</name>
</gene>
<name>A0A942ULH3_9BACI</name>
<evidence type="ECO:0000313" key="2">
    <source>
        <dbReference type="EMBL" id="MBS4221447.1"/>
    </source>
</evidence>
<dbReference type="Gene3D" id="2.30.30.40">
    <property type="entry name" value="SH3 Domains"/>
    <property type="match status" value="1"/>
</dbReference>
<reference evidence="2 3" key="1">
    <citation type="submission" date="2021-05" db="EMBL/GenBank/DDBJ databases">
        <title>Novel Bacillus species.</title>
        <authorList>
            <person name="Liu G."/>
        </authorList>
    </citation>
    <scope>NUCLEOTIDE SEQUENCE [LARGE SCALE GENOMIC DNA]</scope>
    <source>
        <strain evidence="2 3">FJAT-49682</strain>
    </source>
</reference>
<dbReference type="PANTHER" id="PTHR47233">
    <property type="entry name" value="CHEMOTAXIS PROTEIN CHEV"/>
    <property type="match status" value="1"/>
</dbReference>